<dbReference type="InterPro" id="IPR046470">
    <property type="entry name" value="SAM_HAT_C"/>
</dbReference>
<name>A0A3B0UM46_9ZZZZ</name>
<dbReference type="PANTHER" id="PTHR35092">
    <property type="entry name" value="CHLORINASE MJ1651"/>
    <property type="match status" value="1"/>
</dbReference>
<sequence length="256" mass="28546">MAIITFTSDFGHKDAYIAIVKAKILTYDPTLTIIDVSHEVEPSNLADGAFLLASAYNQFPKGSVHLAAIDSVGSKGDVYIALVFKEHYFVGTNNGLLSLLTQEEEVKVVELPFDEKSTFPAKDVLAENAAKLATGTPLEALGKELEDYKKLIGRSVRATMKEIAGTVIKVDYYGNLITNIRKTVFNDIVKDRKYVIKFGRQKAYAFHNQSNEVEPGDWFLYFNHQSLLEIGIRNGNASQLLGLKFDSPVWIKFEET</sequence>
<dbReference type="Gene3D" id="3.40.50.10790">
    <property type="entry name" value="S-adenosyl-l-methionine hydroxide adenosyltransferase, N-terminal"/>
    <property type="match status" value="1"/>
</dbReference>
<dbReference type="InterPro" id="IPR023228">
    <property type="entry name" value="SAM_OH_AdoTrfase_N_sf"/>
</dbReference>
<dbReference type="InterPro" id="IPR002747">
    <property type="entry name" value="SAM_OH_AdoTrfase"/>
</dbReference>
<dbReference type="PIRSF" id="PIRSF006779">
    <property type="entry name" value="UCP006779"/>
    <property type="match status" value="1"/>
</dbReference>
<evidence type="ECO:0000259" key="4">
    <source>
        <dbReference type="Pfam" id="PF20257"/>
    </source>
</evidence>
<evidence type="ECO:0000256" key="1">
    <source>
        <dbReference type="ARBA" id="ARBA00022691"/>
    </source>
</evidence>
<dbReference type="SUPFAM" id="SSF102522">
    <property type="entry name" value="Bacterial fluorinating enzyme, N-terminal domain"/>
    <property type="match status" value="1"/>
</dbReference>
<dbReference type="EMBL" id="UOES01000246">
    <property type="protein sequence ID" value="VAW27482.1"/>
    <property type="molecule type" value="Genomic_DNA"/>
</dbReference>
<dbReference type="AlphaFoldDB" id="A0A3B0UM46"/>
<dbReference type="InterPro" id="IPR023227">
    <property type="entry name" value="SAM_OH_AdoTrfase_C_sf"/>
</dbReference>
<reference evidence="5" key="1">
    <citation type="submission" date="2018-06" db="EMBL/GenBank/DDBJ databases">
        <authorList>
            <person name="Zhirakovskaya E."/>
        </authorList>
    </citation>
    <scope>NUCLEOTIDE SEQUENCE</scope>
</reference>
<gene>
    <name evidence="5" type="ORF">MNBD_BACTEROID06-1360</name>
</gene>
<feature type="domain" description="S-adenosyl-l-methionine hydroxide adenosyltransferase N-terminal" evidence="3">
    <location>
        <begin position="4"/>
        <end position="142"/>
    </location>
</feature>
<dbReference type="InterPro" id="IPR046469">
    <property type="entry name" value="SAM_HAT_N"/>
</dbReference>
<evidence type="ECO:0000313" key="5">
    <source>
        <dbReference type="EMBL" id="VAW27482.1"/>
    </source>
</evidence>
<dbReference type="SUPFAM" id="SSF101852">
    <property type="entry name" value="Bacterial fluorinating enzyme, C-terminal domain"/>
    <property type="match status" value="1"/>
</dbReference>
<dbReference type="PANTHER" id="PTHR35092:SF1">
    <property type="entry name" value="CHLORINASE MJ1651"/>
    <property type="match status" value="1"/>
</dbReference>
<evidence type="ECO:0008006" key="6">
    <source>
        <dbReference type="Google" id="ProtNLM"/>
    </source>
</evidence>
<dbReference type="Gene3D" id="2.40.30.90">
    <property type="entry name" value="Bacterial fluorinating enzyme like"/>
    <property type="match status" value="1"/>
</dbReference>
<proteinExistence type="inferred from homology"/>
<accession>A0A3B0UM46</accession>
<dbReference type="Pfam" id="PF20257">
    <property type="entry name" value="SAM_HAT_C"/>
    <property type="match status" value="1"/>
</dbReference>
<organism evidence="5">
    <name type="scientific">hydrothermal vent metagenome</name>
    <dbReference type="NCBI Taxonomy" id="652676"/>
    <lineage>
        <taxon>unclassified sequences</taxon>
        <taxon>metagenomes</taxon>
        <taxon>ecological metagenomes</taxon>
    </lineage>
</organism>
<comment type="similarity">
    <text evidence="2">Belongs to the SAM hydrolase / SAM-dependent halogenase family.</text>
</comment>
<protein>
    <recommendedName>
        <fullName evidence="6">S-adenosyl-l-methionine hydroxide adenosyltransferase</fullName>
    </recommendedName>
</protein>
<keyword evidence="1" id="KW-0949">S-adenosyl-L-methionine</keyword>
<evidence type="ECO:0000259" key="3">
    <source>
        <dbReference type="Pfam" id="PF01887"/>
    </source>
</evidence>
<feature type="domain" description="S-adenosyl-l-methionine hydroxide adenosyltransferase C-terminal" evidence="4">
    <location>
        <begin position="165"/>
        <end position="249"/>
    </location>
</feature>
<evidence type="ECO:0000256" key="2">
    <source>
        <dbReference type="ARBA" id="ARBA00024035"/>
    </source>
</evidence>
<dbReference type="Pfam" id="PF01887">
    <property type="entry name" value="SAM_HAT_N"/>
    <property type="match status" value="1"/>
</dbReference>